<dbReference type="GO" id="GO:0016747">
    <property type="term" value="F:acyltransferase activity, transferring groups other than amino-acyl groups"/>
    <property type="evidence" value="ECO:0007669"/>
    <property type="project" value="InterPro"/>
</dbReference>
<dbReference type="Gene3D" id="3.40.630.30">
    <property type="match status" value="1"/>
</dbReference>
<organism evidence="3 4">
    <name type="scientific">Perkinsus olseni</name>
    <name type="common">Perkinsus atlanticus</name>
    <dbReference type="NCBI Taxonomy" id="32597"/>
    <lineage>
        <taxon>Eukaryota</taxon>
        <taxon>Sar</taxon>
        <taxon>Alveolata</taxon>
        <taxon>Perkinsozoa</taxon>
        <taxon>Perkinsea</taxon>
        <taxon>Perkinsida</taxon>
        <taxon>Perkinsidae</taxon>
        <taxon>Perkinsus</taxon>
    </lineage>
</organism>
<dbReference type="InterPro" id="IPR016181">
    <property type="entry name" value="Acyl_CoA_acyltransferase"/>
</dbReference>
<feature type="non-terminal residue" evidence="3">
    <location>
        <position position="463"/>
    </location>
</feature>
<keyword evidence="4" id="KW-1185">Reference proteome</keyword>
<feature type="transmembrane region" description="Helical" evidence="1">
    <location>
        <begin position="370"/>
        <end position="390"/>
    </location>
</feature>
<evidence type="ECO:0000313" key="3">
    <source>
        <dbReference type="EMBL" id="KAF4704576.1"/>
    </source>
</evidence>
<reference evidence="3 4" key="1">
    <citation type="submission" date="2020-04" db="EMBL/GenBank/DDBJ databases">
        <title>Perkinsus olseni comparative genomics.</title>
        <authorList>
            <person name="Bogema D.R."/>
        </authorList>
    </citation>
    <scope>NUCLEOTIDE SEQUENCE [LARGE SCALE GENOMIC DNA]</scope>
    <source>
        <strain evidence="3 4">ATCC PRA-207</strain>
    </source>
</reference>
<dbReference type="Proteomes" id="UP000553632">
    <property type="component" value="Unassembled WGS sequence"/>
</dbReference>
<proteinExistence type="predicted"/>
<dbReference type="Pfam" id="PF13302">
    <property type="entry name" value="Acetyltransf_3"/>
    <property type="match status" value="1"/>
</dbReference>
<feature type="domain" description="N-acetyltransferase" evidence="2">
    <location>
        <begin position="136"/>
        <end position="196"/>
    </location>
</feature>
<gene>
    <name evidence="3" type="ORF">FOZ63_011848</name>
</gene>
<comment type="caution">
    <text evidence="3">The sequence shown here is derived from an EMBL/GenBank/DDBJ whole genome shotgun (WGS) entry which is preliminary data.</text>
</comment>
<protein>
    <recommendedName>
        <fullName evidence="2">N-acetyltransferase domain-containing protein</fullName>
    </recommendedName>
</protein>
<dbReference type="SUPFAM" id="SSF55729">
    <property type="entry name" value="Acyl-CoA N-acyltransferases (Nat)"/>
    <property type="match status" value="1"/>
</dbReference>
<accession>A0A7J6QA55</accession>
<sequence length="463" mass="52374">MGDWEVLKKYLSHSGRSGRENDVQDPEGQSRAAEKFRHTAERYNAVKALMKVPSGLHPRYMHRREVQGCIERWRQGLIERFAYYSGIWLNGKDGERRLAGMIWSAISCELPSVDANSRFEKFTRVCAETSARFCFLDVSYWVADWAEGQGLVTAAVIVMSAFVKEELCAADNVTELLLYCRDDNLRSQAVARGLGFLPTTNANADNCLTLQLDDMWQYRVSQAIRANGVRRWAEKERSEYLKGLRRSSSMDVKWRIVEECYKLEESEHSYDEEARRREAVLHGREILRESLTQKIIPDSMEIDRLLVLDGGRSAIASLRERPPEMERNQWQAMQKGREPAFSHLNQYRGKVHVESSQGKTVAIGLVTKSMSITLGYLSCILFLISVVAAMPNSLRSLKAYDTHSEPPVLLFADEGDVDTLAALLAAQVRAELSSPAAKDYLPQGLAVTAEDDEHPFWASLAAQ</sequence>
<evidence type="ECO:0000259" key="2">
    <source>
        <dbReference type="Pfam" id="PF13302"/>
    </source>
</evidence>
<dbReference type="InterPro" id="IPR000182">
    <property type="entry name" value="GNAT_dom"/>
</dbReference>
<dbReference type="EMBL" id="JABANO010034767">
    <property type="protein sequence ID" value="KAF4704576.1"/>
    <property type="molecule type" value="Genomic_DNA"/>
</dbReference>
<evidence type="ECO:0000313" key="4">
    <source>
        <dbReference type="Proteomes" id="UP000553632"/>
    </source>
</evidence>
<keyword evidence="1" id="KW-1133">Transmembrane helix</keyword>
<keyword evidence="1" id="KW-0472">Membrane</keyword>
<evidence type="ECO:0000256" key="1">
    <source>
        <dbReference type="SAM" id="Phobius"/>
    </source>
</evidence>
<keyword evidence="1" id="KW-0812">Transmembrane</keyword>
<dbReference type="AlphaFoldDB" id="A0A7J6QA55"/>
<name>A0A7J6QA55_PEROL</name>